<reference evidence="1 2" key="1">
    <citation type="submission" date="2023-12" db="EMBL/GenBank/DDBJ databases">
        <title>Sinomonas terricola sp. nov, isolated from litchi orchard soil in Guangdong, PR China.</title>
        <authorList>
            <person name="Jiaxin W."/>
            <person name="Yang Z."/>
            <person name="Honghui Z."/>
        </authorList>
    </citation>
    <scope>NUCLEOTIDE SEQUENCE [LARGE SCALE GENOMIC DNA]</scope>
    <source>
        <strain evidence="1 2">JGH33</strain>
    </source>
</reference>
<organism evidence="1 2">
    <name type="scientific">Sinomonas terricola</name>
    <dbReference type="NCBI Taxonomy" id="3110330"/>
    <lineage>
        <taxon>Bacteria</taxon>
        <taxon>Bacillati</taxon>
        <taxon>Actinomycetota</taxon>
        <taxon>Actinomycetes</taxon>
        <taxon>Micrococcales</taxon>
        <taxon>Micrococcaceae</taxon>
        <taxon>Sinomonas</taxon>
    </lineage>
</organism>
<comment type="caution">
    <text evidence="1">The sequence shown here is derived from an EMBL/GenBank/DDBJ whole genome shotgun (WGS) entry which is preliminary data.</text>
</comment>
<keyword evidence="2" id="KW-1185">Reference proteome</keyword>
<protein>
    <submittedName>
        <fullName evidence="1">Uncharacterized protein</fullName>
    </submittedName>
</protein>
<gene>
    <name evidence="1" type="ORF">SPF06_18930</name>
</gene>
<dbReference type="RefSeq" id="WP_323280711.1">
    <property type="nucleotide sequence ID" value="NZ_JAYGGQ010000017.1"/>
</dbReference>
<dbReference type="EMBL" id="JAYGGQ010000017">
    <property type="protein sequence ID" value="MEA5456802.1"/>
    <property type="molecule type" value="Genomic_DNA"/>
</dbReference>
<proteinExistence type="predicted"/>
<dbReference type="Proteomes" id="UP001304769">
    <property type="component" value="Unassembled WGS sequence"/>
</dbReference>
<accession>A0ABU5TAU7</accession>
<name>A0ABU5TAU7_9MICC</name>
<evidence type="ECO:0000313" key="2">
    <source>
        <dbReference type="Proteomes" id="UP001304769"/>
    </source>
</evidence>
<evidence type="ECO:0000313" key="1">
    <source>
        <dbReference type="EMBL" id="MEA5456802.1"/>
    </source>
</evidence>
<sequence>MATPPPSYPLPSDDESISSLALELGWAPDLEDREKEDILDEAEWILEEAGALDEGRRQR</sequence>